<evidence type="ECO:0000259" key="3">
    <source>
        <dbReference type="PROSITE" id="PS50240"/>
    </source>
</evidence>
<dbReference type="AlphaFoldDB" id="A0A6L6X6M4"/>
<keyword evidence="4" id="KW-0645">Protease</keyword>
<dbReference type="Gene3D" id="2.40.10.10">
    <property type="entry name" value="Trypsin-like serine proteases"/>
    <property type="match status" value="1"/>
</dbReference>
<dbReference type="Pfam" id="PF00652">
    <property type="entry name" value="Ricin_B_lectin"/>
    <property type="match status" value="1"/>
</dbReference>
<dbReference type="InterPro" id="IPR000772">
    <property type="entry name" value="Ricin_B_lectin"/>
</dbReference>
<comment type="similarity">
    <text evidence="1">Belongs to the peptidase S1 family.</text>
</comment>
<dbReference type="InterPro" id="IPR009003">
    <property type="entry name" value="Peptidase_S1_PA"/>
</dbReference>
<dbReference type="SUPFAM" id="SSF50494">
    <property type="entry name" value="Trypsin-like serine proteases"/>
    <property type="match status" value="1"/>
</dbReference>
<evidence type="ECO:0000256" key="2">
    <source>
        <dbReference type="ARBA" id="ARBA00023157"/>
    </source>
</evidence>
<dbReference type="SMART" id="SM00020">
    <property type="entry name" value="Tryp_SPc"/>
    <property type="match status" value="1"/>
</dbReference>
<gene>
    <name evidence="4" type="ORF">GPA10_31870</name>
</gene>
<dbReference type="PANTHER" id="PTHR24276">
    <property type="entry name" value="POLYSERASE-RELATED"/>
    <property type="match status" value="1"/>
</dbReference>
<accession>A0A6L6X6M4</accession>
<comment type="caution">
    <text evidence="4">The sequence shown here is derived from an EMBL/GenBank/DDBJ whole genome shotgun (WGS) entry which is preliminary data.</text>
</comment>
<name>A0A6L6X6M4_9ACTN</name>
<dbReference type="RefSeq" id="WP_157168504.1">
    <property type="nucleotide sequence ID" value="NZ_WPNZ01000022.1"/>
</dbReference>
<evidence type="ECO:0000313" key="4">
    <source>
        <dbReference type="EMBL" id="MVO89230.1"/>
    </source>
</evidence>
<dbReference type="SUPFAM" id="SSF50370">
    <property type="entry name" value="Ricin B-like lectins"/>
    <property type="match status" value="1"/>
</dbReference>
<protein>
    <submittedName>
        <fullName evidence="4">Trypsin-like serine protease</fullName>
    </submittedName>
</protein>
<dbReference type="Gene3D" id="2.80.10.50">
    <property type="match status" value="1"/>
</dbReference>
<dbReference type="PROSITE" id="PS50231">
    <property type="entry name" value="RICIN_B_LECTIN"/>
    <property type="match status" value="1"/>
</dbReference>
<keyword evidence="4" id="KW-0378">Hydrolase</keyword>
<dbReference type="PANTHER" id="PTHR24276:SF98">
    <property type="entry name" value="FI18310P1-RELATED"/>
    <property type="match status" value="1"/>
</dbReference>
<dbReference type="Pfam" id="PF00089">
    <property type="entry name" value="Trypsin"/>
    <property type="match status" value="1"/>
</dbReference>
<evidence type="ECO:0000256" key="1">
    <source>
        <dbReference type="ARBA" id="ARBA00007664"/>
    </source>
</evidence>
<dbReference type="CDD" id="cd00161">
    <property type="entry name" value="beta-trefoil_Ricin-like"/>
    <property type="match status" value="1"/>
</dbReference>
<keyword evidence="5" id="KW-1185">Reference proteome</keyword>
<dbReference type="InterPro" id="IPR001254">
    <property type="entry name" value="Trypsin_dom"/>
</dbReference>
<dbReference type="GO" id="GO:0004252">
    <property type="term" value="F:serine-type endopeptidase activity"/>
    <property type="evidence" value="ECO:0007669"/>
    <property type="project" value="InterPro"/>
</dbReference>
<dbReference type="EMBL" id="WPNZ01000022">
    <property type="protein sequence ID" value="MVO89230.1"/>
    <property type="molecule type" value="Genomic_DNA"/>
</dbReference>
<dbReference type="Proteomes" id="UP000483802">
    <property type="component" value="Unassembled WGS sequence"/>
</dbReference>
<proteinExistence type="inferred from homology"/>
<dbReference type="GO" id="GO:0006508">
    <property type="term" value="P:proteolysis"/>
    <property type="evidence" value="ECO:0007669"/>
    <property type="project" value="UniProtKB-KW"/>
</dbReference>
<dbReference type="PROSITE" id="PS50240">
    <property type="entry name" value="TRYPSIN_DOM"/>
    <property type="match status" value="1"/>
</dbReference>
<dbReference type="InterPro" id="IPR043504">
    <property type="entry name" value="Peptidase_S1_PA_chymotrypsin"/>
</dbReference>
<dbReference type="InterPro" id="IPR050430">
    <property type="entry name" value="Peptidase_S1"/>
</dbReference>
<reference evidence="4 5" key="1">
    <citation type="submission" date="2019-11" db="EMBL/GenBank/DDBJ databases">
        <title>Streptomyces typhae sp. nov., a novel endophytic actinomycete isolated from the root of cattail pollen (Typha angustifolia L.).</title>
        <authorList>
            <person name="Peng C."/>
        </authorList>
    </citation>
    <scope>NUCLEOTIDE SEQUENCE [LARGE SCALE GENOMIC DNA]</scope>
    <source>
        <strain evidence="5">p1417</strain>
    </source>
</reference>
<sequence length="397" mass="42605">MDRRRLRRAGRSRPTWAAALLAVVVAAGFLTGPKTSALAGTPAPAGSHEFAAKMNIGDGLRSCSGTLVDRFWVLTAASCFSSDPAQGTPVPPGAPAHKTTAVIGRSDLTSTAGHVVDVTELAPHPDRDLLMARLAQPVTDIEPLAVSRTAPVQGETLRVAGYGRTRTDWVPDRLHTGTFDVTSAGAAVLGIDGTTPASAVCKGDTGGPAIRERDGRQELAAVSSTSWQAGCLGSDETRTGATASRVDDVGPWIQKTRFKTAQIRNKHSDRCLVVWAQTPGNNATAAQYDCRPDFADQVWSLEPVQGGGHQIRNNFSNRCLLVSWRTPENGAPVTQYDCDAQYADQVWSLEPVQGGGYQIRNKHSNRCLLVSWRTPENMAPAVQYDCDAQYADQIWMI</sequence>
<dbReference type="PRINTS" id="PR00722">
    <property type="entry name" value="CHYMOTRYPSIN"/>
</dbReference>
<dbReference type="InterPro" id="IPR035992">
    <property type="entry name" value="Ricin_B-like_lectins"/>
</dbReference>
<organism evidence="4 5">
    <name type="scientific">Streptomyces typhae</name>
    <dbReference type="NCBI Taxonomy" id="2681492"/>
    <lineage>
        <taxon>Bacteria</taxon>
        <taxon>Bacillati</taxon>
        <taxon>Actinomycetota</taxon>
        <taxon>Actinomycetes</taxon>
        <taxon>Kitasatosporales</taxon>
        <taxon>Streptomycetaceae</taxon>
        <taxon>Streptomyces</taxon>
    </lineage>
</organism>
<feature type="domain" description="Peptidase S1" evidence="3">
    <location>
        <begin position="37"/>
        <end position="258"/>
    </location>
</feature>
<evidence type="ECO:0000313" key="5">
    <source>
        <dbReference type="Proteomes" id="UP000483802"/>
    </source>
</evidence>
<keyword evidence="2" id="KW-1015">Disulfide bond</keyword>
<dbReference type="InterPro" id="IPR001314">
    <property type="entry name" value="Peptidase_S1A"/>
</dbReference>